<gene>
    <name evidence="1" type="ORF">GRI65_06240</name>
</gene>
<dbReference type="Gene3D" id="3.90.850.10">
    <property type="entry name" value="Fumarylacetoacetase-like, C-terminal domain"/>
    <property type="match status" value="1"/>
</dbReference>
<dbReference type="AlphaFoldDB" id="A0A845AYH1"/>
<evidence type="ECO:0000313" key="1">
    <source>
        <dbReference type="EMBL" id="MXP44051.1"/>
    </source>
</evidence>
<reference evidence="1 2" key="1">
    <citation type="submission" date="2019-12" db="EMBL/GenBank/DDBJ databases">
        <title>Genomic-based taxomic classification of the family Erythrobacteraceae.</title>
        <authorList>
            <person name="Xu L."/>
        </authorList>
    </citation>
    <scope>NUCLEOTIDE SEQUENCE [LARGE SCALE GENOMIC DNA]</scope>
    <source>
        <strain evidence="1 2">KCTC 42453</strain>
    </source>
</reference>
<dbReference type="GO" id="GO:0005737">
    <property type="term" value="C:cytoplasm"/>
    <property type="evidence" value="ECO:0007669"/>
    <property type="project" value="TreeGrafter"/>
</dbReference>
<keyword evidence="2" id="KW-1185">Reference proteome</keyword>
<sequence>MDQGAITQAAEGFVRARRDNLPLPEYPGERPCTLADAYAVQDASLALWDKPIGGWKVGRVMPPQNAALGANRLAGPIFAEGIVAHEDVPALMSVFTQGFAAVEAEFVLRLKLPENGGPLPTNDDDTLEWISDIRIGVEIASSPYSRINVEGPLVTISDHGNNFGLIVGPQVPREQWNSLCDIEVTVAVDGHKAGFATTAGMLDGPLGAVRFLLENMADRAIIPQTGWWISTGAITGVHQVSAGQSARASFASIGSVDCIISAVT</sequence>
<organism evidence="1 2">
    <name type="scientific">Allopontixanthobacter sediminis</name>
    <dbReference type="NCBI Taxonomy" id="1689985"/>
    <lineage>
        <taxon>Bacteria</taxon>
        <taxon>Pseudomonadati</taxon>
        <taxon>Pseudomonadota</taxon>
        <taxon>Alphaproteobacteria</taxon>
        <taxon>Sphingomonadales</taxon>
        <taxon>Erythrobacteraceae</taxon>
        <taxon>Allopontixanthobacter</taxon>
    </lineage>
</organism>
<dbReference type="InterPro" id="IPR036663">
    <property type="entry name" value="Fumarylacetoacetase_C_sf"/>
</dbReference>
<name>A0A845AYH1_9SPHN</name>
<dbReference type="PANTHER" id="PTHR30143:SF0">
    <property type="entry name" value="2-KETO-4-PENTENOATE HYDRATASE"/>
    <property type="match status" value="1"/>
</dbReference>
<dbReference type="InterPro" id="IPR050772">
    <property type="entry name" value="Hydratase-Decarb/MhpD_sf"/>
</dbReference>
<evidence type="ECO:0000313" key="2">
    <source>
        <dbReference type="Proteomes" id="UP000431922"/>
    </source>
</evidence>
<comment type="caution">
    <text evidence="1">The sequence shown here is derived from an EMBL/GenBank/DDBJ whole genome shotgun (WGS) entry which is preliminary data.</text>
</comment>
<dbReference type="GO" id="GO:0008684">
    <property type="term" value="F:2-oxopent-4-enoate hydratase activity"/>
    <property type="evidence" value="ECO:0007669"/>
    <property type="project" value="TreeGrafter"/>
</dbReference>
<dbReference type="PANTHER" id="PTHR30143">
    <property type="entry name" value="ACID HYDRATASE"/>
    <property type="match status" value="1"/>
</dbReference>
<protein>
    <submittedName>
        <fullName evidence="1">2-keto-4-pentenoate hydratase</fullName>
    </submittedName>
</protein>
<proteinExistence type="predicted"/>
<dbReference type="Proteomes" id="UP000431922">
    <property type="component" value="Unassembled WGS sequence"/>
</dbReference>
<dbReference type="SUPFAM" id="SSF56529">
    <property type="entry name" value="FAH"/>
    <property type="match status" value="1"/>
</dbReference>
<dbReference type="RefSeq" id="WP_160756497.1">
    <property type="nucleotide sequence ID" value="NZ_WTYL01000002.1"/>
</dbReference>
<dbReference type="EMBL" id="WTYL01000002">
    <property type="protein sequence ID" value="MXP44051.1"/>
    <property type="molecule type" value="Genomic_DNA"/>
</dbReference>
<accession>A0A845AYH1</accession>
<dbReference type="OrthoDB" id="9792137at2"/>